<name>A0A7Z2VYI1_9BURK</name>
<evidence type="ECO:0000256" key="1">
    <source>
        <dbReference type="SAM" id="SignalP"/>
    </source>
</evidence>
<gene>
    <name evidence="2" type="ORF">HH212_18495</name>
</gene>
<reference evidence="2 3" key="1">
    <citation type="submission" date="2020-04" db="EMBL/GenBank/DDBJ databases">
        <title>Genome sequencing of novel species.</title>
        <authorList>
            <person name="Heo J."/>
            <person name="Kim S.-J."/>
            <person name="Kim J.-S."/>
            <person name="Hong S.-B."/>
            <person name="Kwon S.-W."/>
        </authorList>
    </citation>
    <scope>NUCLEOTIDE SEQUENCE [LARGE SCALE GENOMIC DNA]</scope>
    <source>
        <strain evidence="2 3">GN2-R2</strain>
    </source>
</reference>
<dbReference type="KEGG" id="mfy:HH212_18495"/>
<dbReference type="EMBL" id="CP051685">
    <property type="protein sequence ID" value="QJE01771.1"/>
    <property type="molecule type" value="Genomic_DNA"/>
</dbReference>
<accession>A0A7Z2VYI1</accession>
<sequence>MKRLVLSMILLALSSAGFAQDAAFCKSVCNSEKTQCLASVGKTAYNEGLLPDGTPDKNPLARVAQVQMLSSDNGALERSGLQHRRMARNGACDDAYARCTRSCKVETDGDAVGKVVERHGKKDN</sequence>
<feature type="chain" id="PRO_5031466611" evidence="1">
    <location>
        <begin position="20"/>
        <end position="124"/>
    </location>
</feature>
<organism evidence="2 3">
    <name type="scientific">Massilia forsythiae</name>
    <dbReference type="NCBI Taxonomy" id="2728020"/>
    <lineage>
        <taxon>Bacteria</taxon>
        <taxon>Pseudomonadati</taxon>
        <taxon>Pseudomonadota</taxon>
        <taxon>Betaproteobacteria</taxon>
        <taxon>Burkholderiales</taxon>
        <taxon>Oxalobacteraceae</taxon>
        <taxon>Telluria group</taxon>
        <taxon>Massilia</taxon>
    </lineage>
</organism>
<feature type="signal peptide" evidence="1">
    <location>
        <begin position="1"/>
        <end position="19"/>
    </location>
</feature>
<dbReference type="Proteomes" id="UP000502415">
    <property type="component" value="Chromosome"/>
</dbReference>
<keyword evidence="1" id="KW-0732">Signal</keyword>
<evidence type="ECO:0000313" key="3">
    <source>
        <dbReference type="Proteomes" id="UP000502415"/>
    </source>
</evidence>
<protein>
    <submittedName>
        <fullName evidence="2">Uncharacterized protein</fullName>
    </submittedName>
</protein>
<dbReference type="RefSeq" id="WP_170203812.1">
    <property type="nucleotide sequence ID" value="NZ_CP051685.1"/>
</dbReference>
<dbReference type="AlphaFoldDB" id="A0A7Z2VYI1"/>
<proteinExistence type="predicted"/>
<keyword evidence="3" id="KW-1185">Reference proteome</keyword>
<evidence type="ECO:0000313" key="2">
    <source>
        <dbReference type="EMBL" id="QJE01771.1"/>
    </source>
</evidence>